<sequence length="101" mass="11352">MSKPCFISLFQMAMDTKMLWIDGSKDNGNKCKLKDGLVAFINGALSLLLHLLFFFGNTPHQKGLLLFTFVNPCVLKENDPAYFHLYQPSIKCDPTPNIVSV</sequence>
<evidence type="ECO:0000256" key="1">
    <source>
        <dbReference type="SAM" id="Phobius"/>
    </source>
</evidence>
<keyword evidence="1" id="KW-1133">Transmembrane helix</keyword>
<reference evidence="2" key="3">
    <citation type="submission" date="2023-05" db="EMBL/GenBank/DDBJ databases">
        <authorList>
            <person name="Smith C.H."/>
        </authorList>
    </citation>
    <scope>NUCLEOTIDE SEQUENCE</scope>
    <source>
        <strain evidence="2">CHS0354</strain>
        <tissue evidence="2">Mantle</tissue>
    </source>
</reference>
<proteinExistence type="predicted"/>
<keyword evidence="1" id="KW-0812">Transmembrane</keyword>
<gene>
    <name evidence="2" type="ORF">CHS0354_041474</name>
</gene>
<feature type="transmembrane region" description="Helical" evidence="1">
    <location>
        <begin position="37"/>
        <end position="55"/>
    </location>
</feature>
<dbReference type="AlphaFoldDB" id="A0AAE0T9V1"/>
<comment type="caution">
    <text evidence="2">The sequence shown here is derived from an EMBL/GenBank/DDBJ whole genome shotgun (WGS) entry which is preliminary data.</text>
</comment>
<accession>A0AAE0T9V1</accession>
<evidence type="ECO:0000313" key="2">
    <source>
        <dbReference type="EMBL" id="KAK3606522.1"/>
    </source>
</evidence>
<reference evidence="2" key="1">
    <citation type="journal article" date="2021" name="Genome Biol. Evol.">
        <title>A High-Quality Reference Genome for a Parasitic Bivalve with Doubly Uniparental Inheritance (Bivalvia: Unionida).</title>
        <authorList>
            <person name="Smith C.H."/>
        </authorList>
    </citation>
    <scope>NUCLEOTIDE SEQUENCE</scope>
    <source>
        <strain evidence="2">CHS0354</strain>
    </source>
</reference>
<name>A0AAE0T9V1_9BIVA</name>
<dbReference type="Proteomes" id="UP001195483">
    <property type="component" value="Unassembled WGS sequence"/>
</dbReference>
<keyword evidence="1" id="KW-0472">Membrane</keyword>
<evidence type="ECO:0000313" key="3">
    <source>
        <dbReference type="Proteomes" id="UP001195483"/>
    </source>
</evidence>
<keyword evidence="3" id="KW-1185">Reference proteome</keyword>
<organism evidence="2 3">
    <name type="scientific">Potamilus streckersoni</name>
    <dbReference type="NCBI Taxonomy" id="2493646"/>
    <lineage>
        <taxon>Eukaryota</taxon>
        <taxon>Metazoa</taxon>
        <taxon>Spiralia</taxon>
        <taxon>Lophotrochozoa</taxon>
        <taxon>Mollusca</taxon>
        <taxon>Bivalvia</taxon>
        <taxon>Autobranchia</taxon>
        <taxon>Heteroconchia</taxon>
        <taxon>Palaeoheterodonta</taxon>
        <taxon>Unionida</taxon>
        <taxon>Unionoidea</taxon>
        <taxon>Unionidae</taxon>
        <taxon>Ambleminae</taxon>
        <taxon>Lampsilini</taxon>
        <taxon>Potamilus</taxon>
    </lineage>
</organism>
<protein>
    <submittedName>
        <fullName evidence="2">Uncharacterized protein</fullName>
    </submittedName>
</protein>
<reference evidence="2" key="2">
    <citation type="journal article" date="2021" name="Genome Biol. Evol.">
        <title>Developing a high-quality reference genome for a parasitic bivalve with doubly uniparental inheritance (Bivalvia: Unionida).</title>
        <authorList>
            <person name="Smith C.H."/>
        </authorList>
    </citation>
    <scope>NUCLEOTIDE SEQUENCE</scope>
    <source>
        <strain evidence="2">CHS0354</strain>
        <tissue evidence="2">Mantle</tissue>
    </source>
</reference>
<dbReference type="EMBL" id="JAEAOA010002346">
    <property type="protein sequence ID" value="KAK3606522.1"/>
    <property type="molecule type" value="Genomic_DNA"/>
</dbReference>